<dbReference type="PANTHER" id="PTHR35841:SF1">
    <property type="entry name" value="PHOSPHONATES-BINDING PERIPLASMIC PROTEIN"/>
    <property type="match status" value="1"/>
</dbReference>
<gene>
    <name evidence="4" type="primary">phnD</name>
    <name evidence="4" type="ORF">OS242_09520</name>
</gene>
<dbReference type="PANTHER" id="PTHR35841">
    <property type="entry name" value="PHOSPHONATES-BINDING PERIPLASMIC PROTEIN"/>
    <property type="match status" value="1"/>
</dbReference>
<dbReference type="Pfam" id="PF12974">
    <property type="entry name" value="Phosphonate-bd"/>
    <property type="match status" value="1"/>
</dbReference>
<protein>
    <submittedName>
        <fullName evidence="4">Phosphate/phosphite/phosphonate ABC transporter substrate-binding protein</fullName>
    </submittedName>
</protein>
<evidence type="ECO:0000256" key="2">
    <source>
        <dbReference type="ARBA" id="ARBA00022729"/>
    </source>
</evidence>
<keyword evidence="2 3" id="KW-0732">Signal</keyword>
<evidence type="ECO:0000313" key="5">
    <source>
        <dbReference type="Proteomes" id="UP001208017"/>
    </source>
</evidence>
<dbReference type="PROSITE" id="PS51257">
    <property type="entry name" value="PROKAR_LIPOPROTEIN"/>
    <property type="match status" value="1"/>
</dbReference>
<dbReference type="EMBL" id="JAPMLT010000004">
    <property type="protein sequence ID" value="MCX7570201.1"/>
    <property type="molecule type" value="Genomic_DNA"/>
</dbReference>
<dbReference type="Proteomes" id="UP001208017">
    <property type="component" value="Unassembled WGS sequence"/>
</dbReference>
<dbReference type="SUPFAM" id="SSF53850">
    <property type="entry name" value="Periplasmic binding protein-like II"/>
    <property type="match status" value="1"/>
</dbReference>
<evidence type="ECO:0000313" key="4">
    <source>
        <dbReference type="EMBL" id="MCX7570201.1"/>
    </source>
</evidence>
<comment type="caution">
    <text evidence="4">The sequence shown here is derived from an EMBL/GenBank/DDBJ whole genome shotgun (WGS) entry which is preliminary data.</text>
</comment>
<evidence type="ECO:0000256" key="3">
    <source>
        <dbReference type="SAM" id="SignalP"/>
    </source>
</evidence>
<dbReference type="NCBIfam" id="TIGR01098">
    <property type="entry name" value="3A0109s03R"/>
    <property type="match status" value="1"/>
</dbReference>
<accession>A0ABT3X3K1</accession>
<organism evidence="4 5">
    <name type="scientific">Tumebacillus lacus</name>
    <dbReference type="NCBI Taxonomy" id="2995335"/>
    <lineage>
        <taxon>Bacteria</taxon>
        <taxon>Bacillati</taxon>
        <taxon>Bacillota</taxon>
        <taxon>Bacilli</taxon>
        <taxon>Bacillales</taxon>
        <taxon>Alicyclobacillaceae</taxon>
        <taxon>Tumebacillus</taxon>
    </lineage>
</organism>
<keyword evidence="5" id="KW-1185">Reference proteome</keyword>
<proteinExistence type="inferred from homology"/>
<reference evidence="4 5" key="1">
    <citation type="submission" date="2022-11" db="EMBL/GenBank/DDBJ databases">
        <title>Study of microbial diversity in lake waters.</title>
        <authorList>
            <person name="Zhang J."/>
        </authorList>
    </citation>
    <scope>NUCLEOTIDE SEQUENCE [LARGE SCALE GENOMIC DNA]</scope>
    <source>
        <strain evidence="4 5">DT12</strain>
    </source>
</reference>
<feature type="signal peptide" evidence="3">
    <location>
        <begin position="1"/>
        <end position="20"/>
    </location>
</feature>
<feature type="chain" id="PRO_5046742771" evidence="3">
    <location>
        <begin position="21"/>
        <end position="304"/>
    </location>
</feature>
<dbReference type="RefSeq" id="WP_267151453.1">
    <property type="nucleotide sequence ID" value="NZ_JAPMLT010000004.1"/>
</dbReference>
<name>A0ABT3X3K1_9BACL</name>
<comment type="similarity">
    <text evidence="1">Belongs to the phosphate/phosphite/phosphonate binding protein family.</text>
</comment>
<sequence>MKKKGMLSLALSFVLAATLAGCGGAKNEQQGAGTDTPKQEETQEFTVGLIPAETKIAAPTVEKFRTYLEQETGLTIKMAEYPDYNGVVEALNYGKLDMAYLGPLTYVIAHHKSGAKAIVAKTAKGVPYYHSYILVHKDAPYTKLEDLIADKKNVTFAFGDPSSTSGSLIPGMELKNRGVYRGKTDSDFKEVVFTGAHDVTALNIENKKVTAGAIDSAYYNKLIEKGTVKAESFKKIWESDKLFQYPFTVHKDTDAATVEKLQHAFLNLKDKEILDAFAADGFVKAEHKDYEAIEKAAEADGRLK</sequence>
<dbReference type="Gene3D" id="3.40.190.10">
    <property type="entry name" value="Periplasmic binding protein-like II"/>
    <property type="match status" value="2"/>
</dbReference>
<dbReference type="InterPro" id="IPR005770">
    <property type="entry name" value="PhnD"/>
</dbReference>
<evidence type="ECO:0000256" key="1">
    <source>
        <dbReference type="ARBA" id="ARBA00007162"/>
    </source>
</evidence>